<dbReference type="STRING" id="1203554.HMPREF1476_01421"/>
<reference evidence="2 3" key="1">
    <citation type="submission" date="2013-04" db="EMBL/GenBank/DDBJ databases">
        <title>The Genome Sequence of Sutterella wadsworthensis HGA0223.</title>
        <authorList>
            <consortium name="The Broad Institute Genomics Platform"/>
            <person name="Earl A."/>
            <person name="Ward D."/>
            <person name="Feldgarden M."/>
            <person name="Gevers D."/>
            <person name="Schmidt T.M."/>
            <person name="Dover J."/>
            <person name="Dai D."/>
            <person name="Walker B."/>
            <person name="Young S."/>
            <person name="Zeng Q."/>
            <person name="Gargeya S."/>
            <person name="Fitzgerald M."/>
            <person name="Haas B."/>
            <person name="Abouelleil A."/>
            <person name="Allen A.W."/>
            <person name="Alvarado L."/>
            <person name="Arachchi H.M."/>
            <person name="Berlin A.M."/>
            <person name="Chapman S.B."/>
            <person name="Gainer-Dewar J."/>
            <person name="Goldberg J."/>
            <person name="Griggs A."/>
            <person name="Gujja S."/>
            <person name="Hansen M."/>
            <person name="Howarth C."/>
            <person name="Imamovic A."/>
            <person name="Ireland A."/>
            <person name="Larimer J."/>
            <person name="McCowan C."/>
            <person name="Murphy C."/>
            <person name="Pearson M."/>
            <person name="Poon T.W."/>
            <person name="Priest M."/>
            <person name="Roberts A."/>
            <person name="Saif S."/>
            <person name="Shea T."/>
            <person name="Sisk P."/>
            <person name="Sykes S."/>
            <person name="Wortman J."/>
            <person name="Nusbaum C."/>
            <person name="Birren B."/>
        </authorList>
    </citation>
    <scope>NUCLEOTIDE SEQUENCE [LARGE SCALE GENOMIC DNA]</scope>
    <source>
        <strain evidence="2 3">HGA0223</strain>
    </source>
</reference>
<dbReference type="InterPro" id="IPR017894">
    <property type="entry name" value="HTH_IS21_transposase_type"/>
</dbReference>
<gene>
    <name evidence="2" type="ORF">HMPREF1476_01421</name>
</gene>
<proteinExistence type="predicted"/>
<sequence>MVRTEALKYIQLLHERGEGSLKISKRLGLSRNTVRKYLALLDSGQPIVLRVQRARALDPYEEVIKRLFVDCRGHCPNLQRRLKEQLGLAVQLRTLQKFCQPWRKTVLTPQERVVRYEVNLPDR</sequence>
<dbReference type="HOGENOM" id="CLU_2014099_0_0_4"/>
<evidence type="ECO:0000313" key="2">
    <source>
        <dbReference type="EMBL" id="EPD98846.1"/>
    </source>
</evidence>
<evidence type="ECO:0000259" key="1">
    <source>
        <dbReference type="PROSITE" id="PS50531"/>
    </source>
</evidence>
<feature type="domain" description="HTH IS21-type" evidence="1">
    <location>
        <begin position="5"/>
        <end position="68"/>
    </location>
</feature>
<dbReference type="eggNOG" id="COG4584">
    <property type="taxonomic scope" value="Bacteria"/>
</dbReference>
<comment type="caution">
    <text evidence="2">The sequence shown here is derived from an EMBL/GenBank/DDBJ whole genome shotgun (WGS) entry which is preliminary data.</text>
</comment>
<dbReference type="RefSeq" id="WP_016474637.1">
    <property type="nucleotide sequence ID" value="NZ_KE150480.1"/>
</dbReference>
<dbReference type="AlphaFoldDB" id="S3BEI7"/>
<dbReference type="Proteomes" id="UP000014400">
    <property type="component" value="Unassembled WGS sequence"/>
</dbReference>
<evidence type="ECO:0000313" key="3">
    <source>
        <dbReference type="Proteomes" id="UP000014400"/>
    </source>
</evidence>
<keyword evidence="3" id="KW-1185">Reference proteome</keyword>
<protein>
    <recommendedName>
        <fullName evidence="1">HTH IS21-type domain-containing protein</fullName>
    </recommendedName>
</protein>
<dbReference type="EMBL" id="ATCF01000020">
    <property type="protein sequence ID" value="EPD98846.1"/>
    <property type="molecule type" value="Genomic_DNA"/>
</dbReference>
<accession>S3BEI7</accession>
<organism evidence="2 3">
    <name type="scientific">Sutterella wadsworthensis HGA0223</name>
    <dbReference type="NCBI Taxonomy" id="1203554"/>
    <lineage>
        <taxon>Bacteria</taxon>
        <taxon>Pseudomonadati</taxon>
        <taxon>Pseudomonadota</taxon>
        <taxon>Betaproteobacteria</taxon>
        <taxon>Burkholderiales</taxon>
        <taxon>Sutterellaceae</taxon>
        <taxon>Sutterella</taxon>
    </lineage>
</organism>
<dbReference type="PROSITE" id="PS50531">
    <property type="entry name" value="HTH_IS21"/>
    <property type="match status" value="1"/>
</dbReference>
<dbReference type="PATRIC" id="fig|1203554.3.peg.1485"/>
<name>S3BEI7_9BURK</name>